<reference evidence="1 2" key="1">
    <citation type="submission" date="2019-02" db="EMBL/GenBank/DDBJ databases">
        <title>Deep-cultivation of Planctomycetes and their phenomic and genomic characterization uncovers novel biology.</title>
        <authorList>
            <person name="Wiegand S."/>
            <person name="Jogler M."/>
            <person name="Boedeker C."/>
            <person name="Pinto D."/>
            <person name="Vollmers J."/>
            <person name="Rivas-Marin E."/>
            <person name="Kohn T."/>
            <person name="Peeters S.H."/>
            <person name="Heuer A."/>
            <person name="Rast P."/>
            <person name="Oberbeckmann S."/>
            <person name="Bunk B."/>
            <person name="Jeske O."/>
            <person name="Meyerdierks A."/>
            <person name="Storesund J.E."/>
            <person name="Kallscheuer N."/>
            <person name="Luecker S."/>
            <person name="Lage O.M."/>
            <person name="Pohl T."/>
            <person name="Merkel B.J."/>
            <person name="Hornburger P."/>
            <person name="Mueller R.-W."/>
            <person name="Bruemmer F."/>
            <person name="Labrenz M."/>
            <person name="Spormann A.M."/>
            <person name="Op den Camp H."/>
            <person name="Overmann J."/>
            <person name="Amann R."/>
            <person name="Jetten M.S.M."/>
            <person name="Mascher T."/>
            <person name="Medema M.H."/>
            <person name="Devos D.P."/>
            <person name="Kaster A.-K."/>
            <person name="Ovreas L."/>
            <person name="Rohde M."/>
            <person name="Galperin M.Y."/>
            <person name="Jogler C."/>
        </authorList>
    </citation>
    <scope>NUCLEOTIDE SEQUENCE [LARGE SCALE GENOMIC DNA]</scope>
    <source>
        <strain evidence="1 2">K23_9</strain>
    </source>
</reference>
<dbReference type="PROSITE" id="PS00430">
    <property type="entry name" value="TONB_DEPENDENT_REC_1"/>
    <property type="match status" value="1"/>
</dbReference>
<keyword evidence="2" id="KW-1185">Reference proteome</keyword>
<accession>A0A517NZH9</accession>
<evidence type="ECO:0000313" key="2">
    <source>
        <dbReference type="Proteomes" id="UP000319817"/>
    </source>
</evidence>
<proteinExistence type="predicted"/>
<organism evidence="1 2">
    <name type="scientific">Stieleria marina</name>
    <dbReference type="NCBI Taxonomy" id="1930275"/>
    <lineage>
        <taxon>Bacteria</taxon>
        <taxon>Pseudomonadati</taxon>
        <taxon>Planctomycetota</taxon>
        <taxon>Planctomycetia</taxon>
        <taxon>Pirellulales</taxon>
        <taxon>Pirellulaceae</taxon>
        <taxon>Stieleria</taxon>
    </lineage>
</organism>
<dbReference type="AlphaFoldDB" id="A0A517NZH9"/>
<dbReference type="Proteomes" id="UP000319817">
    <property type="component" value="Chromosome"/>
</dbReference>
<evidence type="ECO:0000313" key="1">
    <source>
        <dbReference type="EMBL" id="QDT12521.1"/>
    </source>
</evidence>
<gene>
    <name evidence="1" type="ORF">K239x_45310</name>
</gene>
<sequence length="349" mass="38866">MRYSRITAPVHPMSVAKLLSTRAVLIAATMLLTLGQKHSGATEVTSDSDSILVTAASYQEYGDLYADLQPFFRIEYFNAEFFEPANEVLCSAIFVPNVDNLLVSHFFGMTEQGINDHIALLQGNAEMMQIEAYDAGDSTRYAYIAYHKPDPVAWYAAVGVAHEVDDAVMDSLSASLKRVNWCHGDPSDGASFLFKEDNTDTFVPTEALTLSQLNLIREYVAEFGFRMTSVEVKLGIDAFPSVYYPVFKQNGNLQFTTERMEQGYAFDMHDIDSSELSHWTPRVVAMDIQHNFADGYASAPDFVVAWRGSAQVRRKILEFDGADKFAIETKQASGGVDRSRKTTKFAVAK</sequence>
<dbReference type="RefSeq" id="WP_145420408.1">
    <property type="nucleotide sequence ID" value="NZ_CP036526.1"/>
</dbReference>
<dbReference type="EMBL" id="CP036526">
    <property type="protein sequence ID" value="QDT12521.1"/>
    <property type="molecule type" value="Genomic_DNA"/>
</dbReference>
<dbReference type="InterPro" id="IPR010916">
    <property type="entry name" value="TonB_box_CS"/>
</dbReference>
<name>A0A517NZH9_9BACT</name>
<protein>
    <submittedName>
        <fullName evidence="1">Uncharacterized protein</fullName>
    </submittedName>
</protein>